<evidence type="ECO:0000256" key="3">
    <source>
        <dbReference type="ARBA" id="ARBA00023027"/>
    </source>
</evidence>
<evidence type="ECO:0000313" key="6">
    <source>
        <dbReference type="Proteomes" id="UP000245207"/>
    </source>
</evidence>
<dbReference type="OrthoDB" id="1357022at2759"/>
<accession>A0A2U1PXU5</accession>
<dbReference type="PANTHER" id="PTHR11017">
    <property type="entry name" value="LEUCINE-RICH REPEAT-CONTAINING PROTEIN"/>
    <property type="match status" value="1"/>
</dbReference>
<dbReference type="GO" id="GO:0006952">
    <property type="term" value="P:defense response"/>
    <property type="evidence" value="ECO:0007669"/>
    <property type="project" value="InterPro"/>
</dbReference>
<feature type="domain" description="TIR" evidence="4">
    <location>
        <begin position="80"/>
        <end position="238"/>
    </location>
</feature>
<comment type="caution">
    <text evidence="5">The sequence shown here is derived from an EMBL/GenBank/DDBJ whole genome shotgun (WGS) entry which is preliminary data.</text>
</comment>
<dbReference type="InterPro" id="IPR058192">
    <property type="entry name" value="WHD_ROQ1-like"/>
</dbReference>
<reference evidence="5 6" key="1">
    <citation type="journal article" date="2018" name="Mol. Plant">
        <title>The genome of Artemisia annua provides insight into the evolution of Asteraceae family and artemisinin biosynthesis.</title>
        <authorList>
            <person name="Shen Q."/>
            <person name="Zhang L."/>
            <person name="Liao Z."/>
            <person name="Wang S."/>
            <person name="Yan T."/>
            <person name="Shi P."/>
            <person name="Liu M."/>
            <person name="Fu X."/>
            <person name="Pan Q."/>
            <person name="Wang Y."/>
            <person name="Lv Z."/>
            <person name="Lu X."/>
            <person name="Zhang F."/>
            <person name="Jiang W."/>
            <person name="Ma Y."/>
            <person name="Chen M."/>
            <person name="Hao X."/>
            <person name="Li L."/>
            <person name="Tang Y."/>
            <person name="Lv G."/>
            <person name="Zhou Y."/>
            <person name="Sun X."/>
            <person name="Brodelius P.E."/>
            <person name="Rose J.K.C."/>
            <person name="Tang K."/>
        </authorList>
    </citation>
    <scope>NUCLEOTIDE SEQUENCE [LARGE SCALE GENOMIC DNA]</scope>
    <source>
        <strain evidence="6">cv. Huhao1</strain>
        <tissue evidence="5">Leaf</tissue>
    </source>
</reference>
<dbReference type="PROSITE" id="PS50104">
    <property type="entry name" value="TIR"/>
    <property type="match status" value="2"/>
</dbReference>
<dbReference type="InterPro" id="IPR001611">
    <property type="entry name" value="Leu-rich_rpt"/>
</dbReference>
<dbReference type="InterPro" id="IPR044974">
    <property type="entry name" value="Disease_R_plants"/>
</dbReference>
<dbReference type="FunFam" id="3.40.50.10140:FF:000007">
    <property type="entry name" value="Disease resistance protein (TIR-NBS-LRR class)"/>
    <property type="match status" value="1"/>
</dbReference>
<organism evidence="5 6">
    <name type="scientific">Artemisia annua</name>
    <name type="common">Sweet wormwood</name>
    <dbReference type="NCBI Taxonomy" id="35608"/>
    <lineage>
        <taxon>Eukaryota</taxon>
        <taxon>Viridiplantae</taxon>
        <taxon>Streptophyta</taxon>
        <taxon>Embryophyta</taxon>
        <taxon>Tracheophyta</taxon>
        <taxon>Spermatophyta</taxon>
        <taxon>Magnoliopsida</taxon>
        <taxon>eudicotyledons</taxon>
        <taxon>Gunneridae</taxon>
        <taxon>Pentapetalae</taxon>
        <taxon>asterids</taxon>
        <taxon>campanulids</taxon>
        <taxon>Asterales</taxon>
        <taxon>Asteraceae</taxon>
        <taxon>Asteroideae</taxon>
        <taxon>Anthemideae</taxon>
        <taxon>Artemisiinae</taxon>
        <taxon>Artemisia</taxon>
    </lineage>
</organism>
<dbReference type="SUPFAM" id="SSF52200">
    <property type="entry name" value="Toll/Interleukin receptor TIR domain"/>
    <property type="match status" value="2"/>
</dbReference>
<dbReference type="SMART" id="SM00255">
    <property type="entry name" value="TIR"/>
    <property type="match status" value="2"/>
</dbReference>
<name>A0A2U1PXU5_ARTAN</name>
<dbReference type="PANTHER" id="PTHR11017:SF307">
    <property type="entry name" value="TIR DOMAIN, P-LOOP CONTAINING NUCLEOSIDE TRIPHOSPHATE HYDROLASE"/>
    <property type="match status" value="1"/>
</dbReference>
<dbReference type="InterPro" id="IPR000157">
    <property type="entry name" value="TIR_dom"/>
</dbReference>
<dbReference type="Gene3D" id="3.80.10.10">
    <property type="entry name" value="Ribonuclease Inhibitor"/>
    <property type="match status" value="3"/>
</dbReference>
<dbReference type="InterPro" id="IPR027417">
    <property type="entry name" value="P-loop_NTPase"/>
</dbReference>
<keyword evidence="3" id="KW-0520">NAD</keyword>
<proteinExistence type="predicted"/>
<keyword evidence="1" id="KW-0433">Leucine-rich repeat</keyword>
<evidence type="ECO:0000256" key="1">
    <source>
        <dbReference type="ARBA" id="ARBA00022614"/>
    </source>
</evidence>
<sequence length="2127" mass="243161">MQMDGGSWVIVNDNLLNFATALPTGPPLDKYFYHKLEKYRNASIHGISSKTNLSIYIYSRPRPNTKPEASQRGMDHGSTKRVRNLVSTYVVDPCRLHTGKLRISLPKASLSPARCQEEELTLGNNEDNSDSQTETVIKSSKASIIVLSQNYASSSWCLDELAMIMERRRRFFHLVIPVYYHVEVGNLNNNEFDVKNVDKKVEKWKEALKEVSDLSGMVVSGPETKFIADIVNTVSNKLRLKLVSTPPHLTGMEIRAEDINFWVKDVRDSEVLAICGMGGSGKTTLAKFIYDSNSPKFESSSFLEDIGKICEKPYGLCTLQEQLLVEILEDKKKELDVTWYKVQIEKVLKNKKVLIVLDDIDTKEQIEALLGMEKINTESKIIITSRLSVATIRLWLGSTYRRCKEHKLELLNEHESLELFSWYAFGSNIPTEGFKELALKAAQYCTGNPLALKLLGSLFVSAKDSRKRSNIEYWMSILKVLEGDPDYRMQSILQMSFDRLPFYTYRELFLHIACFFVGEDEDYVVKILEPDYCATAGIVTLINKCLLTVSPSKKLMMHGLIIEMARRIVVEESPTNPGNRSRVWCNEESYTLLRQGEGSDTIEGLALDMRMVREEMHDMPTAFDVDSLVRMDSLKLLQLNYVKLSGSYDDFPEDLRWLCWHGFHLENLPELFMGNLVAIDMSYSKLKLFEPPMVIRQLKILNFKDSHSLAEIHHISRLPNLETLILWNCYSLVHVSETIGELKRLALLNLIGCEQLLKASNFSGQSPQQPLFSFPHSLERLLLKSCNLEHNNYYSTFQDQSLLQHLNLANNKFELLPDYNHLKNLRVLDLSFCSKLKCILRLPSTLEKLFITCCKSLEKVTFLSHRFTLGEIDYEGCTNLLEIEGLIKLVPISKIDEIDLGHMKWIKQYQNHEVCLIGDCQLTVDRSRQIQMLYEFGILSTFLPDIMDLDIPYDYTSQSSSLSFNVPPHYNNNILKGLNVTFKYALSSNEKQIFPIFTKVSNTTKGCDWIYNPMVFGKPGVGEIAIWLSYWSTEKLLDVGDKVTVSIIVENGLTVIECGVSLVYEEEEKDTWRNNTEWDMSSFKLSADIYYLCRRDFLKSMDVDGPIPSWFQDLFGYKIDYTGNLFIVKADFWYFKRYKDGEEPVDLKRCTHSFRCGNFYWDNPLFIMHSGQTKTFHHFIFTDIISIVIISSSNMAVLGANGCSYDVFLSFRGEDTRDSFTDHLYVALIRAGISTFRDDDDINRGEELKPEIERAVKGSKASIVVLSENYATSSWCLDELLLILKQRKESNHFVLPVFYHVGPTDVRNQNNRFAIEVKTCSRWTDQNVNRWKVALTEVADLAGMVLSGPETSFLKEIVDTIYNKVGYKDVYLPPNITGMATNCEEINFLLKESNLEIIAICGMGGSGKTTLAKYIYDTNWRSFENASFVEDIGSRCKGPNDLLNLQEQLLKDILGGKRRKIPGVSRGTSKLEEALETKKSLIVLDDIVERSQLVTLLGTGKINAESKIIITTRENTNNWFKSTSWRWQDYRIKLLNDDESLELLSRHAFGCKSPMEGFQELAIRAVRYCEGNPLALVVLGSSLSNSNSILYWISQLNMLETDFDSRIQSVLVTSYKSLPFDSEKQLFLHIACFFVGLDMDYVVKILEHDYSAISGINTLCNRCLLSISPNKKLMMHRLLQEMGKNIGSETMEGLALDMQMLRKERFAFKSSNLKTDALKKMDNLKLLQLNFVELYGSYENFSEDLRWLCWFGLRLKTIPSDLFMGNMVAIDLSYSKLEVFEPPMVLHSLQILNLKDSYNLVEIRNISWIPNLETLVLWNCHSLARVCETIGGLTSLSLLNMTGCKNLCNNEQIKLLAAQQASMSGPGTAEHPTFSFPRSLQRLFLKDCNLECTDSYPLSFSVQPSLQYLNLGNSLFEFLPCYDHLKNLRVLDLSLCARLKLLLCLPSTLAELYIYYCESLEKITFQSHRFTLQEFGYEGCITLSEIEGFIKLVPIAKLDEIDLGHLKWLKEYQNCEVPVVGDDEFTIGRSLLGLQMLYEFNIMSTSLPDLKDPNLKPDYISESSSLSFDMPSCPKNRRLKGLDLTFRYIISGDDWAWFAKISTTNGIDLLYNPKVFGKPESGKTGIW</sequence>
<feature type="domain" description="TIR" evidence="4">
    <location>
        <begin position="1203"/>
        <end position="1365"/>
    </location>
</feature>
<dbReference type="InterPro" id="IPR042197">
    <property type="entry name" value="Apaf_helical"/>
</dbReference>
<dbReference type="Gene3D" id="3.40.50.10140">
    <property type="entry name" value="Toll/interleukin-1 receptor homology (TIR) domain"/>
    <property type="match status" value="2"/>
</dbReference>
<dbReference type="InterPro" id="IPR035897">
    <property type="entry name" value="Toll_tir_struct_dom_sf"/>
</dbReference>
<dbReference type="InterPro" id="IPR002182">
    <property type="entry name" value="NB-ARC"/>
</dbReference>
<dbReference type="PROSITE" id="PS51450">
    <property type="entry name" value="LRR"/>
    <property type="match status" value="1"/>
</dbReference>
<dbReference type="GO" id="GO:0007165">
    <property type="term" value="P:signal transduction"/>
    <property type="evidence" value="ECO:0007669"/>
    <property type="project" value="InterPro"/>
</dbReference>
<dbReference type="InterPro" id="IPR032675">
    <property type="entry name" value="LRR_dom_sf"/>
</dbReference>
<dbReference type="Gene3D" id="1.10.8.430">
    <property type="entry name" value="Helical domain of apoptotic protease-activating factors"/>
    <property type="match status" value="2"/>
</dbReference>
<dbReference type="EMBL" id="PKPP01000616">
    <property type="protein sequence ID" value="PWA90599.1"/>
    <property type="molecule type" value="Genomic_DNA"/>
</dbReference>
<dbReference type="Pfam" id="PF01582">
    <property type="entry name" value="TIR"/>
    <property type="match status" value="2"/>
</dbReference>
<keyword evidence="2" id="KW-0677">Repeat</keyword>
<dbReference type="PRINTS" id="PR00364">
    <property type="entry name" value="DISEASERSIST"/>
</dbReference>
<keyword evidence="6" id="KW-1185">Reference proteome</keyword>
<dbReference type="Pfam" id="PF23282">
    <property type="entry name" value="WHD_ROQ1"/>
    <property type="match status" value="2"/>
</dbReference>
<protein>
    <submittedName>
        <fullName evidence="5">NB-ARC domains-containing protein</fullName>
    </submittedName>
</protein>
<dbReference type="Proteomes" id="UP000245207">
    <property type="component" value="Unassembled WGS sequence"/>
</dbReference>
<gene>
    <name evidence="5" type="ORF">CTI12_AA099220</name>
</gene>
<dbReference type="Gene3D" id="3.40.50.300">
    <property type="entry name" value="P-loop containing nucleotide triphosphate hydrolases"/>
    <property type="match status" value="2"/>
</dbReference>
<dbReference type="GO" id="GO:0043531">
    <property type="term" value="F:ADP binding"/>
    <property type="evidence" value="ECO:0007669"/>
    <property type="project" value="InterPro"/>
</dbReference>
<evidence type="ECO:0000259" key="4">
    <source>
        <dbReference type="PROSITE" id="PS50104"/>
    </source>
</evidence>
<dbReference type="SUPFAM" id="SSF52540">
    <property type="entry name" value="P-loop containing nucleoside triphosphate hydrolases"/>
    <property type="match status" value="2"/>
</dbReference>
<evidence type="ECO:0000256" key="2">
    <source>
        <dbReference type="ARBA" id="ARBA00022737"/>
    </source>
</evidence>
<evidence type="ECO:0000313" key="5">
    <source>
        <dbReference type="EMBL" id="PWA90599.1"/>
    </source>
</evidence>
<dbReference type="SUPFAM" id="SSF52058">
    <property type="entry name" value="L domain-like"/>
    <property type="match status" value="2"/>
</dbReference>
<dbReference type="Pfam" id="PF00931">
    <property type="entry name" value="NB-ARC"/>
    <property type="match status" value="2"/>
</dbReference>